<dbReference type="Pfam" id="PF08559">
    <property type="entry name" value="Cut8"/>
    <property type="match status" value="1"/>
</dbReference>
<reference evidence="4" key="1">
    <citation type="submission" date="2023-03" db="EMBL/GenBank/DDBJ databases">
        <title>Electrophorus voltai genome.</title>
        <authorList>
            <person name="Bian C."/>
        </authorList>
    </citation>
    <scope>NUCLEOTIDE SEQUENCE</scope>
    <source>
        <strain evidence="4">CB-2022</strain>
        <tissue evidence="4">Muscle</tissue>
    </source>
</reference>
<evidence type="ECO:0000256" key="2">
    <source>
        <dbReference type="ARBA" id="ARBA00006199"/>
    </source>
</evidence>
<proteinExistence type="inferred from homology"/>
<keyword evidence="3" id="KW-0539">Nucleus</keyword>
<protein>
    <submittedName>
        <fullName evidence="4">Uncharacterized protein</fullName>
    </submittedName>
</protein>
<name>A0AAD9E2U4_9TELE</name>
<gene>
    <name evidence="4" type="ORF">P4O66_021975</name>
</gene>
<keyword evidence="5" id="KW-1185">Reference proteome</keyword>
<feature type="non-terminal residue" evidence="4">
    <location>
        <position position="1"/>
    </location>
</feature>
<dbReference type="GO" id="GO:0031965">
    <property type="term" value="C:nuclear membrane"/>
    <property type="evidence" value="ECO:0007669"/>
    <property type="project" value="TreeGrafter"/>
</dbReference>
<dbReference type="PANTHER" id="PTHR28032">
    <property type="entry name" value="FI02826P"/>
    <property type="match status" value="1"/>
</dbReference>
<evidence type="ECO:0000313" key="5">
    <source>
        <dbReference type="Proteomes" id="UP001239994"/>
    </source>
</evidence>
<comment type="caution">
    <text evidence="4">The sequence shown here is derived from an EMBL/GenBank/DDBJ whole genome shotgun (WGS) entry which is preliminary data.</text>
</comment>
<dbReference type="InterPro" id="IPR013868">
    <property type="entry name" value="Cut8/Sts1_fam"/>
</dbReference>
<dbReference type="Gene3D" id="1.20.58.1590">
    <property type="entry name" value="Tethering factor for nuclear proteasome Cut8/Sts1"/>
    <property type="match status" value="1"/>
</dbReference>
<evidence type="ECO:0000313" key="4">
    <source>
        <dbReference type="EMBL" id="KAK1802308.1"/>
    </source>
</evidence>
<dbReference type="InterPro" id="IPR038422">
    <property type="entry name" value="Cut8/Sts1_sf"/>
</dbReference>
<comment type="similarity">
    <text evidence="2">Belongs to the cut8/STS1 family.</text>
</comment>
<dbReference type="GO" id="GO:0070628">
    <property type="term" value="F:proteasome binding"/>
    <property type="evidence" value="ECO:0007669"/>
    <property type="project" value="TreeGrafter"/>
</dbReference>
<dbReference type="Proteomes" id="UP001239994">
    <property type="component" value="Unassembled WGS sequence"/>
</dbReference>
<dbReference type="GO" id="GO:0071630">
    <property type="term" value="P:nuclear protein quality control by the ubiquitin-proteasome system"/>
    <property type="evidence" value="ECO:0007669"/>
    <property type="project" value="InterPro"/>
</dbReference>
<accession>A0AAD9E2U4</accession>
<evidence type="ECO:0000256" key="3">
    <source>
        <dbReference type="ARBA" id="ARBA00023242"/>
    </source>
</evidence>
<dbReference type="EMBL" id="JAROKS010000007">
    <property type="protein sequence ID" value="KAK1802308.1"/>
    <property type="molecule type" value="Genomic_DNA"/>
</dbReference>
<dbReference type="GO" id="GO:0031144">
    <property type="term" value="P:proteasome localization"/>
    <property type="evidence" value="ECO:0007669"/>
    <property type="project" value="InterPro"/>
</dbReference>
<dbReference type="PANTHER" id="PTHR28032:SF1">
    <property type="entry name" value="FI02826P"/>
    <property type="match status" value="1"/>
</dbReference>
<evidence type="ECO:0000256" key="1">
    <source>
        <dbReference type="ARBA" id="ARBA00004123"/>
    </source>
</evidence>
<comment type="subcellular location">
    <subcellularLocation>
        <location evidence="1">Nucleus</location>
    </subcellularLocation>
</comment>
<organism evidence="4 5">
    <name type="scientific">Electrophorus voltai</name>
    <dbReference type="NCBI Taxonomy" id="2609070"/>
    <lineage>
        <taxon>Eukaryota</taxon>
        <taxon>Metazoa</taxon>
        <taxon>Chordata</taxon>
        <taxon>Craniata</taxon>
        <taxon>Vertebrata</taxon>
        <taxon>Euteleostomi</taxon>
        <taxon>Actinopterygii</taxon>
        <taxon>Neopterygii</taxon>
        <taxon>Teleostei</taxon>
        <taxon>Ostariophysi</taxon>
        <taxon>Gymnotiformes</taxon>
        <taxon>Gymnotoidei</taxon>
        <taxon>Gymnotidae</taxon>
        <taxon>Electrophorus</taxon>
    </lineage>
</organism>
<sequence>EAVIQRRWSWRGCDFQAGELDTSRTSLSRRELAQLLSSLILMEQSGQKLESGFPLSGLKTLLDQLHQKKTNVYRSIPYSRLGSNRDAHCYRKAYPHLLAFKRSCVEGGQILVQSGKFENVLEFVLGAWQCASELPQWDTSNHNSIREQCYHALAGYCTAALQHHRPRASKARELLRRFKVAQVQKQVMSSCIRQLEQLVQAPKVYKGEQSSLHRQNSTED</sequence>
<dbReference type="AlphaFoldDB" id="A0AAD9E2U4"/>